<dbReference type="InterPro" id="IPR002042">
    <property type="entry name" value="Uricase"/>
</dbReference>
<comment type="similarity">
    <text evidence="2 5 8">Belongs to the uricase family.</text>
</comment>
<evidence type="ECO:0000256" key="3">
    <source>
        <dbReference type="ARBA" id="ARBA00022631"/>
    </source>
</evidence>
<proteinExistence type="inferred from homology"/>
<feature type="binding site" evidence="7">
    <location>
        <position position="243"/>
    </location>
    <ligand>
        <name>5-hydroxyisourate</name>
        <dbReference type="ChEBI" id="CHEBI:18072"/>
    </ligand>
</feature>
<feature type="binding site" evidence="7">
    <location>
        <position position="56"/>
    </location>
    <ligand>
        <name>5-hydroxyisourate</name>
        <dbReference type="ChEBI" id="CHEBI:18072"/>
    </ligand>
</feature>
<comment type="function">
    <text evidence="5 8">Catalyzes the oxidation of uric acid to 5-hydroxyisourate, which is further processed to form (S)-allantoin.</text>
</comment>
<comment type="pathway">
    <text evidence="1 5">Purine metabolism; urate degradation; (S)-allantoin from urate: step 1/3.</text>
</comment>
<evidence type="ECO:0000256" key="7">
    <source>
        <dbReference type="PIRSR" id="PIRSR000241-2"/>
    </source>
</evidence>
<evidence type="ECO:0000256" key="5">
    <source>
        <dbReference type="PIRNR" id="PIRNR000241"/>
    </source>
</evidence>
<feature type="binding site" evidence="7">
    <location>
        <position position="57"/>
    </location>
    <ligand>
        <name>5-hydroxyisourate</name>
        <dbReference type="ChEBI" id="CHEBI:18072"/>
    </ligand>
</feature>
<feature type="binding site" evidence="7">
    <location>
        <position position="56"/>
    </location>
    <ligand>
        <name>urate</name>
        <dbReference type="ChEBI" id="CHEBI:17775"/>
    </ligand>
</feature>
<feature type="binding site" evidence="7">
    <location>
        <position position="56"/>
    </location>
    <ligand>
        <name>O2</name>
        <dbReference type="ChEBI" id="CHEBI:15379"/>
    </ligand>
</feature>
<dbReference type="NCBIfam" id="TIGR03383">
    <property type="entry name" value="urate_oxi"/>
    <property type="match status" value="1"/>
</dbReference>
<dbReference type="UniPathway" id="UPA00394">
    <property type="reaction ID" value="UER00650"/>
</dbReference>
<evidence type="ECO:0000313" key="9">
    <source>
        <dbReference type="EMBL" id="ADV84233.1"/>
    </source>
</evidence>
<evidence type="ECO:0000256" key="8">
    <source>
        <dbReference type="RuleBase" id="RU004455"/>
    </source>
</evidence>
<dbReference type="KEGG" id="tsa:AciPR4_3479"/>
<reference evidence="9 10" key="1">
    <citation type="journal article" date="2012" name="Stand. Genomic Sci.">
        <title>Complete genome sequence of Terriglobus saanensis type strain SP1PR4(T), an Acidobacteria from tundra soil.</title>
        <authorList>
            <person name="Rawat S.R."/>
            <person name="Mannisto M.K."/>
            <person name="Starovoytov V."/>
            <person name="Goodwin L."/>
            <person name="Nolan M."/>
            <person name="Hauser L."/>
            <person name="Land M."/>
            <person name="Davenport K.W."/>
            <person name="Woyke T."/>
            <person name="Haggblom M.M."/>
        </authorList>
    </citation>
    <scope>NUCLEOTIDE SEQUENCE</scope>
    <source>
        <strain evidence="10">ATCC BAA-1853 / DSM 23119 / SP1PR4</strain>
    </source>
</reference>
<dbReference type="SUPFAM" id="SSF55620">
    <property type="entry name" value="Tetrahydrobiopterin biosynthesis enzymes-like"/>
    <property type="match status" value="2"/>
</dbReference>
<feature type="active site" description="Charge relay system" evidence="6">
    <location>
        <position position="245"/>
    </location>
</feature>
<feature type="binding site" evidence="7">
    <location>
        <position position="243"/>
    </location>
    <ligand>
        <name>urate</name>
        <dbReference type="ChEBI" id="CHEBI:17775"/>
    </ligand>
</feature>
<dbReference type="GO" id="GO:0019628">
    <property type="term" value="P:urate catabolic process"/>
    <property type="evidence" value="ECO:0007669"/>
    <property type="project" value="UniProtKB-UniPathway"/>
</dbReference>
<feature type="active site" description="Charge relay system" evidence="6">
    <location>
        <position position="11"/>
    </location>
</feature>
<dbReference type="OrthoDB" id="9809009at2"/>
<dbReference type="GO" id="GO:0004846">
    <property type="term" value="F:urate oxidase activity"/>
    <property type="evidence" value="ECO:0007669"/>
    <property type="project" value="UniProtKB-EC"/>
</dbReference>
<evidence type="ECO:0000256" key="2">
    <source>
        <dbReference type="ARBA" id="ARBA00009760"/>
    </source>
</evidence>
<dbReference type="RefSeq" id="WP_013569963.1">
    <property type="nucleotide sequence ID" value="NC_014963.1"/>
</dbReference>
<evidence type="ECO:0000313" key="10">
    <source>
        <dbReference type="Proteomes" id="UP000006844"/>
    </source>
</evidence>
<dbReference type="HOGENOM" id="CLU_048151_1_0_0"/>
<feature type="binding site" evidence="7">
    <location>
        <position position="217"/>
    </location>
    <ligand>
        <name>urate</name>
        <dbReference type="ChEBI" id="CHEBI:17775"/>
    </ligand>
</feature>
<feature type="binding site" evidence="7">
    <location>
        <position position="57"/>
    </location>
    <ligand>
        <name>urate</name>
        <dbReference type="ChEBI" id="CHEBI:17775"/>
    </ligand>
</feature>
<feature type="binding site" evidence="7">
    <location>
        <position position="216"/>
    </location>
    <ligand>
        <name>urate</name>
        <dbReference type="ChEBI" id="CHEBI:17775"/>
    </ligand>
</feature>
<dbReference type="AlphaFoldDB" id="E8UXZ9"/>
<evidence type="ECO:0000256" key="6">
    <source>
        <dbReference type="PIRSR" id="PIRSR000241-1"/>
    </source>
</evidence>
<dbReference type="eggNOG" id="COG3648">
    <property type="taxonomic scope" value="Bacteria"/>
</dbReference>
<dbReference type="STRING" id="401053.AciPR4_3479"/>
<dbReference type="Pfam" id="PF01014">
    <property type="entry name" value="Uricase"/>
    <property type="match status" value="2"/>
</dbReference>
<feature type="binding site" evidence="7">
    <location>
        <position position="217"/>
    </location>
    <ligand>
        <name>5-hydroxyisourate</name>
        <dbReference type="ChEBI" id="CHEBI:18072"/>
    </ligand>
</feature>
<dbReference type="PANTHER" id="PTHR42874">
    <property type="entry name" value="URICASE"/>
    <property type="match status" value="1"/>
</dbReference>
<comment type="catalytic activity">
    <reaction evidence="5 8">
        <text>urate + O2 + H2O = 5-hydroxyisourate + H2O2</text>
        <dbReference type="Rhea" id="RHEA:21368"/>
        <dbReference type="ChEBI" id="CHEBI:15377"/>
        <dbReference type="ChEBI" id="CHEBI:15379"/>
        <dbReference type="ChEBI" id="CHEBI:16240"/>
        <dbReference type="ChEBI" id="CHEBI:17775"/>
        <dbReference type="ChEBI" id="CHEBI:18072"/>
        <dbReference type="EC" id="1.7.3.3"/>
    </reaction>
</comment>
<gene>
    <name evidence="9" type="ordered locus">AciPR4_3479</name>
</gene>
<organism evidence="9 10">
    <name type="scientific">Terriglobus saanensis (strain ATCC BAA-1853 / DSM 23119 / SP1PR4)</name>
    <dbReference type="NCBI Taxonomy" id="401053"/>
    <lineage>
        <taxon>Bacteria</taxon>
        <taxon>Pseudomonadati</taxon>
        <taxon>Acidobacteriota</taxon>
        <taxon>Terriglobia</taxon>
        <taxon>Terriglobales</taxon>
        <taxon>Acidobacteriaceae</taxon>
        <taxon>Terriglobus</taxon>
    </lineage>
</organism>
<keyword evidence="3 5" id="KW-0659">Purine metabolism</keyword>
<dbReference type="EC" id="1.7.3.3" evidence="5 8"/>
<feature type="active site" description="Charge relay system" evidence="6">
    <location>
        <position position="56"/>
    </location>
</feature>
<dbReference type="Gene3D" id="3.10.270.10">
    <property type="entry name" value="Urate Oxidase"/>
    <property type="match status" value="1"/>
</dbReference>
<feature type="binding site" evidence="7">
    <location>
        <position position="174"/>
    </location>
    <ligand>
        <name>urate</name>
        <dbReference type="ChEBI" id="CHEBI:17775"/>
    </ligand>
</feature>
<feature type="binding site" evidence="7">
    <location>
        <position position="243"/>
    </location>
    <ligand>
        <name>O2</name>
        <dbReference type="ChEBI" id="CHEBI:15379"/>
    </ligand>
</feature>
<keyword evidence="4 5" id="KW-0560">Oxidoreductase</keyword>
<dbReference type="PRINTS" id="PR00093">
    <property type="entry name" value="URICASE"/>
</dbReference>
<feature type="binding site" evidence="7">
    <location>
        <position position="157"/>
    </location>
    <ligand>
        <name>5-hydroxyisourate</name>
        <dbReference type="ChEBI" id="CHEBI:18072"/>
    </ligand>
</feature>
<dbReference type="PIRSF" id="PIRSF000241">
    <property type="entry name" value="Urate_oxidase"/>
    <property type="match status" value="1"/>
</dbReference>
<feature type="binding site" evidence="7">
    <location>
        <position position="174"/>
    </location>
    <ligand>
        <name>5-hydroxyisourate</name>
        <dbReference type="ChEBI" id="CHEBI:18072"/>
    </ligand>
</feature>
<dbReference type="PANTHER" id="PTHR42874:SF1">
    <property type="entry name" value="URICASE"/>
    <property type="match status" value="1"/>
</dbReference>
<evidence type="ECO:0000256" key="1">
    <source>
        <dbReference type="ARBA" id="ARBA00004831"/>
    </source>
</evidence>
<accession>E8UXZ9</accession>
<evidence type="ECO:0000256" key="4">
    <source>
        <dbReference type="ARBA" id="ARBA00023002"/>
    </source>
</evidence>
<dbReference type="EMBL" id="CP002467">
    <property type="protein sequence ID" value="ADV84233.1"/>
    <property type="molecule type" value="Genomic_DNA"/>
</dbReference>
<dbReference type="GO" id="GO:0006145">
    <property type="term" value="P:purine nucleobase catabolic process"/>
    <property type="evidence" value="ECO:0007669"/>
    <property type="project" value="TreeGrafter"/>
</dbReference>
<protein>
    <recommendedName>
        <fullName evidence="5 8">Uricase</fullName>
        <ecNumber evidence="5 8">1.7.3.3</ecNumber>
    </recommendedName>
    <alternativeName>
        <fullName evidence="5">Urate oxidase</fullName>
    </alternativeName>
</protein>
<feature type="binding site" evidence="7">
    <location>
        <position position="216"/>
    </location>
    <ligand>
        <name>5-hydroxyisourate</name>
        <dbReference type="ChEBI" id="CHEBI:18072"/>
    </ligand>
</feature>
<keyword evidence="10" id="KW-1185">Reference proteome</keyword>
<sequence length="280" mass="31437">MAKLIDSRYGKARVRVMKLDRSQPQHQLLEWTVRVLLEGDFETAHTVGDNSNILPTDTMKNTVYSRAKESKAETPEEFAIELAEFLLGRNPQVHTVEVKIETAMWKRLVVDGKPHGSSFMRGSDELGTVLHHATRETKTMVCGVENMVILKSQNSSFEGYIQDDLTTLKPTADRLFATAMTADWDYTDGGSAFAARREAIREAMLKAFAEHDSKSVQQTLYAMAEAAMAAVPAVNRVHMVMPNKHCLLVDLKHFGQENNNEIFVPTEDPHGYIEATVVRE</sequence>
<name>E8UXZ9_TERSS</name>
<dbReference type="Proteomes" id="UP000006844">
    <property type="component" value="Chromosome"/>
</dbReference>
<feature type="binding site" evidence="7">
    <location>
        <position position="157"/>
    </location>
    <ligand>
        <name>urate</name>
        <dbReference type="ChEBI" id="CHEBI:17775"/>
    </ligand>
</feature>